<feature type="domain" description="Orn/Lys/Arg decarboxylase C-terminal" evidence="7">
    <location>
        <begin position="405"/>
        <end position="460"/>
    </location>
</feature>
<gene>
    <name evidence="8" type="ORF">SAMN05192533_1223</name>
</gene>
<comment type="similarity">
    <text evidence="2">Belongs to the Orn/Lys/Arg decarboxylase class-I family.</text>
</comment>
<evidence type="ECO:0000256" key="5">
    <source>
        <dbReference type="ARBA" id="ARBA00023239"/>
    </source>
</evidence>
<sequence>MDQLQTPLLDQLILHNMKQPISFHVPGHKYGEIFPGKGREYFTSILKLDATELTGLDDLHSPEGVILEAEKLLSDLYKTKKSFFLINGSTSGNLAMILSALEENDLVLVQRNSHKSIMNGIRLAKAQPVFLSPEYNQESQVASGLGVATVRAAIEANPEAKALILTYPNYYGMIYNLKEIIQLAHEYHIPVLVDEAHGVHFIVGEPFPPSAVSLGADIVVQSAHKTLPAMTMGAYLHYNSEFISLDKVTDYLQILQSSSPSYPIMASLDIARSYLGTFEKKDKQCLLRRIESFRELMGGIEGLTVVENGTGDPLKMMVRHQKGLFSGFKLQQLFEEQGIYAELADPFNVLFVLPLMKEDSEYPLEKVVDKLSVAIAREKGGSYKLDGARHHPDNSHIPFSGLELSYKEMASREEEFVPLTHAVGQVCAETIIPYPPGIPLLLPGERVRLDHTERLAYLIAQGAKIQGGANLNNRMIKIYK</sequence>
<evidence type="ECO:0000256" key="3">
    <source>
        <dbReference type="ARBA" id="ARBA00022793"/>
    </source>
</evidence>
<dbReference type="CDD" id="cd00615">
    <property type="entry name" value="Orn_deC_like"/>
    <property type="match status" value="1"/>
</dbReference>
<protein>
    <submittedName>
        <fullName evidence="8">Arginine/lysine/ornithine decarboxylase</fullName>
    </submittedName>
</protein>
<dbReference type="InterPro" id="IPR008286">
    <property type="entry name" value="Prn/Lys/Arg_de-COase_C"/>
</dbReference>
<dbReference type="InterPro" id="IPR036633">
    <property type="entry name" value="Prn/Lys/Arg_de-COase_C_sf"/>
</dbReference>
<evidence type="ECO:0000313" key="9">
    <source>
        <dbReference type="Proteomes" id="UP000198553"/>
    </source>
</evidence>
<keyword evidence="4" id="KW-0663">Pyridoxal phosphate</keyword>
<keyword evidence="5" id="KW-0456">Lyase</keyword>
<dbReference type="Pfam" id="PF01276">
    <property type="entry name" value="OKR_DC_1"/>
    <property type="match status" value="1"/>
</dbReference>
<evidence type="ECO:0000313" key="8">
    <source>
        <dbReference type="EMBL" id="SEN82113.1"/>
    </source>
</evidence>
<keyword evidence="9" id="KW-1185">Reference proteome</keyword>
<dbReference type="GO" id="GO:0016831">
    <property type="term" value="F:carboxy-lyase activity"/>
    <property type="evidence" value="ECO:0007669"/>
    <property type="project" value="UniProtKB-KW"/>
</dbReference>
<dbReference type="InterPro" id="IPR015421">
    <property type="entry name" value="PyrdxlP-dep_Trfase_major"/>
</dbReference>
<dbReference type="InterPro" id="IPR015424">
    <property type="entry name" value="PyrdxlP-dep_Trfase"/>
</dbReference>
<dbReference type="Gene3D" id="3.90.105.10">
    <property type="entry name" value="Molybdopterin biosynthesis moea protein, domain 2"/>
    <property type="match status" value="1"/>
</dbReference>
<proteinExistence type="inferred from homology"/>
<accession>A0A1H8JMV8</accession>
<evidence type="ECO:0000259" key="7">
    <source>
        <dbReference type="Pfam" id="PF03711"/>
    </source>
</evidence>
<dbReference type="Pfam" id="PF03711">
    <property type="entry name" value="OKR_DC_1_C"/>
    <property type="match status" value="1"/>
</dbReference>
<comment type="cofactor">
    <cofactor evidence="1">
        <name>pyridoxal 5'-phosphate</name>
        <dbReference type="ChEBI" id="CHEBI:597326"/>
    </cofactor>
</comment>
<dbReference type="PANTHER" id="PTHR43277">
    <property type="entry name" value="ARGININE DECARBOXYLASE"/>
    <property type="match status" value="1"/>
</dbReference>
<evidence type="ECO:0000256" key="1">
    <source>
        <dbReference type="ARBA" id="ARBA00001933"/>
    </source>
</evidence>
<dbReference type="EMBL" id="FOBW01000022">
    <property type="protein sequence ID" value="SEN82113.1"/>
    <property type="molecule type" value="Genomic_DNA"/>
</dbReference>
<name>A0A1H8JMV8_9BACI</name>
<organism evidence="8 9">
    <name type="scientific">Mesobacillus persicus</name>
    <dbReference type="NCBI Taxonomy" id="930146"/>
    <lineage>
        <taxon>Bacteria</taxon>
        <taxon>Bacillati</taxon>
        <taxon>Bacillota</taxon>
        <taxon>Bacilli</taxon>
        <taxon>Bacillales</taxon>
        <taxon>Bacillaceae</taxon>
        <taxon>Mesobacillus</taxon>
    </lineage>
</organism>
<dbReference type="Gene3D" id="3.40.640.10">
    <property type="entry name" value="Type I PLP-dependent aspartate aminotransferase-like (Major domain)"/>
    <property type="match status" value="1"/>
</dbReference>
<evidence type="ECO:0000256" key="4">
    <source>
        <dbReference type="ARBA" id="ARBA00022898"/>
    </source>
</evidence>
<dbReference type="STRING" id="930146.SAMN05192533_1223"/>
<dbReference type="SUPFAM" id="SSF55904">
    <property type="entry name" value="Ornithine decarboxylase C-terminal domain"/>
    <property type="match status" value="1"/>
</dbReference>
<dbReference type="Proteomes" id="UP000198553">
    <property type="component" value="Unassembled WGS sequence"/>
</dbReference>
<dbReference type="OrthoDB" id="9815233at2"/>
<evidence type="ECO:0000256" key="2">
    <source>
        <dbReference type="ARBA" id="ARBA00010671"/>
    </source>
</evidence>
<dbReference type="SUPFAM" id="SSF53383">
    <property type="entry name" value="PLP-dependent transferases"/>
    <property type="match status" value="1"/>
</dbReference>
<dbReference type="InterPro" id="IPR052357">
    <property type="entry name" value="Orn_Lys_Arg_decarboxylase-I"/>
</dbReference>
<dbReference type="AlphaFoldDB" id="A0A1H8JMV8"/>
<feature type="domain" description="Orn/Lys/Arg decarboxylases family 1 pyridoxal-P attachment site" evidence="6">
    <location>
        <begin position="6"/>
        <end position="298"/>
    </location>
</feature>
<reference evidence="9" key="1">
    <citation type="submission" date="2016-10" db="EMBL/GenBank/DDBJ databases">
        <authorList>
            <person name="Varghese N."/>
            <person name="Submissions S."/>
        </authorList>
    </citation>
    <scope>NUCLEOTIDE SEQUENCE [LARGE SCALE GENOMIC DNA]</scope>
    <source>
        <strain evidence="9">B48,IBRC-M 10115,DSM 25386,CECT 8001</strain>
    </source>
</reference>
<keyword evidence="3" id="KW-0210">Decarboxylase</keyword>
<evidence type="ECO:0000259" key="6">
    <source>
        <dbReference type="Pfam" id="PF01276"/>
    </source>
</evidence>
<dbReference type="InterPro" id="IPR000310">
    <property type="entry name" value="Orn/Lys/Arg_deCO2ase_major_dom"/>
</dbReference>
<dbReference type="PANTHER" id="PTHR43277:SF3">
    <property type="entry name" value="DECARBOXYLASE, PUTATIVE-RELATED"/>
    <property type="match status" value="1"/>
</dbReference>
<dbReference type="RefSeq" id="WP_090749961.1">
    <property type="nucleotide sequence ID" value="NZ_FOBW01000022.1"/>
</dbReference>